<evidence type="ECO:0000256" key="1">
    <source>
        <dbReference type="SAM" id="MobiDB-lite"/>
    </source>
</evidence>
<accession>A0AAW0B3P7</accession>
<feature type="region of interest" description="Disordered" evidence="1">
    <location>
        <begin position="142"/>
        <end position="201"/>
    </location>
</feature>
<reference evidence="2 3" key="1">
    <citation type="journal article" date="2024" name="J Genomics">
        <title>Draft genome sequencing and assembly of Favolaschia claudopus CIRM-BRFM 2984 isolated from oak limbs.</title>
        <authorList>
            <person name="Navarro D."/>
            <person name="Drula E."/>
            <person name="Chaduli D."/>
            <person name="Cazenave R."/>
            <person name="Ahrendt S."/>
            <person name="Wang J."/>
            <person name="Lipzen A."/>
            <person name="Daum C."/>
            <person name="Barry K."/>
            <person name="Grigoriev I.V."/>
            <person name="Favel A."/>
            <person name="Rosso M.N."/>
            <person name="Martin F."/>
        </authorList>
    </citation>
    <scope>NUCLEOTIDE SEQUENCE [LARGE SCALE GENOMIC DNA]</scope>
    <source>
        <strain evidence="2 3">CIRM-BRFM 2984</strain>
    </source>
</reference>
<evidence type="ECO:0000313" key="3">
    <source>
        <dbReference type="Proteomes" id="UP001362999"/>
    </source>
</evidence>
<evidence type="ECO:0000313" key="2">
    <source>
        <dbReference type="EMBL" id="KAK7019952.1"/>
    </source>
</evidence>
<comment type="caution">
    <text evidence="2">The sequence shown here is derived from an EMBL/GenBank/DDBJ whole genome shotgun (WGS) entry which is preliminary data.</text>
</comment>
<name>A0AAW0B3P7_9AGAR</name>
<proteinExistence type="predicted"/>
<protein>
    <submittedName>
        <fullName evidence="2">Uncharacterized protein</fullName>
    </submittedName>
</protein>
<dbReference type="AlphaFoldDB" id="A0AAW0B3P7"/>
<feature type="region of interest" description="Disordered" evidence="1">
    <location>
        <begin position="54"/>
        <end position="102"/>
    </location>
</feature>
<keyword evidence="3" id="KW-1185">Reference proteome</keyword>
<organism evidence="2 3">
    <name type="scientific">Favolaschia claudopus</name>
    <dbReference type="NCBI Taxonomy" id="2862362"/>
    <lineage>
        <taxon>Eukaryota</taxon>
        <taxon>Fungi</taxon>
        <taxon>Dikarya</taxon>
        <taxon>Basidiomycota</taxon>
        <taxon>Agaricomycotina</taxon>
        <taxon>Agaricomycetes</taxon>
        <taxon>Agaricomycetidae</taxon>
        <taxon>Agaricales</taxon>
        <taxon>Marasmiineae</taxon>
        <taxon>Mycenaceae</taxon>
        <taxon>Favolaschia</taxon>
    </lineage>
</organism>
<feature type="compositionally biased region" description="Low complexity" evidence="1">
    <location>
        <begin position="157"/>
        <end position="184"/>
    </location>
</feature>
<dbReference type="Proteomes" id="UP001362999">
    <property type="component" value="Unassembled WGS sequence"/>
</dbReference>
<sequence length="235" mass="25929">MHDPCSIPLAFPPHLSLCSLSLLDAPEFCNQEKPDLWLSIVVFLVRLQCLDQTPPTTPQRVRGAAQQQERESRTLDSPQRHRAPPVYHPPLPQNQPALGQQGQQVLQDVFGGAQVQQPPRLTPNTLLAFQERLENLRDPLAFNPAPYRPRGHVNAVAGPSNANPNRNNPVNAVAGPSNANQNNPRPVPPPRDPEPPRATPNTVAAIRQRIQQLDQDRISGLALIDLHLIPSPLQI</sequence>
<dbReference type="EMBL" id="JAWWNJ010000042">
    <property type="protein sequence ID" value="KAK7019952.1"/>
    <property type="molecule type" value="Genomic_DNA"/>
</dbReference>
<gene>
    <name evidence="2" type="ORF">R3P38DRAFT_3358697</name>
</gene>